<keyword evidence="2" id="KW-1185">Reference proteome</keyword>
<name>A0A183G6K0_HELPZ</name>
<protein>
    <submittedName>
        <fullName evidence="3">Transposase</fullName>
    </submittedName>
</protein>
<organism evidence="2 3">
    <name type="scientific">Heligmosomoides polygyrus</name>
    <name type="common">Parasitic roundworm</name>
    <dbReference type="NCBI Taxonomy" id="6339"/>
    <lineage>
        <taxon>Eukaryota</taxon>
        <taxon>Metazoa</taxon>
        <taxon>Ecdysozoa</taxon>
        <taxon>Nematoda</taxon>
        <taxon>Chromadorea</taxon>
        <taxon>Rhabditida</taxon>
        <taxon>Rhabditina</taxon>
        <taxon>Rhabditomorpha</taxon>
        <taxon>Strongyloidea</taxon>
        <taxon>Heligmosomidae</taxon>
        <taxon>Heligmosomoides</taxon>
    </lineage>
</organism>
<evidence type="ECO:0000313" key="1">
    <source>
        <dbReference type="EMBL" id="VDP08588.1"/>
    </source>
</evidence>
<accession>A0A3P8BG09</accession>
<gene>
    <name evidence="1" type="ORF">HPBE_LOCUS17334</name>
</gene>
<dbReference type="WBParaSite" id="HPBE_0001733501-mRNA-1">
    <property type="protein sequence ID" value="HPBE_0001733501-mRNA-1"/>
    <property type="gene ID" value="HPBE_0001733501"/>
</dbReference>
<reference evidence="1 2" key="1">
    <citation type="submission" date="2018-11" db="EMBL/GenBank/DDBJ databases">
        <authorList>
            <consortium name="Pathogen Informatics"/>
        </authorList>
    </citation>
    <scope>NUCLEOTIDE SEQUENCE [LARGE SCALE GENOMIC DNA]</scope>
</reference>
<dbReference type="Proteomes" id="UP000050761">
    <property type="component" value="Unassembled WGS sequence"/>
</dbReference>
<accession>A0A183G6K0</accession>
<evidence type="ECO:0000313" key="2">
    <source>
        <dbReference type="Proteomes" id="UP000050761"/>
    </source>
</evidence>
<sequence>MLIRSTLKTEPASPLRIGESSVWVQGCRARSRRPSEEKSTRFDGKWRRDHRLAVIAVDSSAAGISTEICSVPAVGDTLSPDVGSGNASLDHY</sequence>
<reference evidence="3" key="2">
    <citation type="submission" date="2019-09" db="UniProtKB">
        <authorList>
            <consortium name="WormBaseParasite"/>
        </authorList>
    </citation>
    <scope>IDENTIFICATION</scope>
</reference>
<evidence type="ECO:0000313" key="3">
    <source>
        <dbReference type="WBParaSite" id="HPBE_0001733501-mRNA-1"/>
    </source>
</evidence>
<proteinExistence type="predicted"/>
<dbReference type="EMBL" id="UZAH01029948">
    <property type="protein sequence ID" value="VDP08588.1"/>
    <property type="molecule type" value="Genomic_DNA"/>
</dbReference>
<dbReference type="AlphaFoldDB" id="A0A183G6K0"/>